<dbReference type="Proteomes" id="UP001499967">
    <property type="component" value="Unassembled WGS sequence"/>
</dbReference>
<dbReference type="EMBL" id="BAAAHP010000004">
    <property type="protein sequence ID" value="GAA0919470.1"/>
    <property type="molecule type" value="Genomic_DNA"/>
</dbReference>
<keyword evidence="3" id="KW-1185">Reference proteome</keyword>
<reference evidence="2 3" key="1">
    <citation type="journal article" date="2019" name="Int. J. Syst. Evol. Microbiol.">
        <title>The Global Catalogue of Microorganisms (GCM) 10K type strain sequencing project: providing services to taxonomists for standard genome sequencing and annotation.</title>
        <authorList>
            <consortium name="The Broad Institute Genomics Platform"/>
            <consortium name="The Broad Institute Genome Sequencing Center for Infectious Disease"/>
            <person name="Wu L."/>
            <person name="Ma J."/>
        </authorList>
    </citation>
    <scope>NUCLEOTIDE SEQUENCE [LARGE SCALE GENOMIC DNA]</scope>
    <source>
        <strain evidence="2 3">JCM 11117</strain>
    </source>
</reference>
<evidence type="ECO:0000313" key="3">
    <source>
        <dbReference type="Proteomes" id="UP001499967"/>
    </source>
</evidence>
<protein>
    <submittedName>
        <fullName evidence="2">Uncharacterized protein</fullName>
    </submittedName>
</protein>
<feature type="compositionally biased region" description="Basic and acidic residues" evidence="1">
    <location>
        <begin position="104"/>
        <end position="136"/>
    </location>
</feature>
<comment type="caution">
    <text evidence="2">The sequence shown here is derived from an EMBL/GenBank/DDBJ whole genome shotgun (WGS) entry which is preliminary data.</text>
</comment>
<accession>A0ABN1NYF2</accession>
<organism evidence="2 3">
    <name type="scientific">Pseudonocardia zijingensis</name>
    <dbReference type="NCBI Taxonomy" id="153376"/>
    <lineage>
        <taxon>Bacteria</taxon>
        <taxon>Bacillati</taxon>
        <taxon>Actinomycetota</taxon>
        <taxon>Actinomycetes</taxon>
        <taxon>Pseudonocardiales</taxon>
        <taxon>Pseudonocardiaceae</taxon>
        <taxon>Pseudonocardia</taxon>
    </lineage>
</organism>
<name>A0ABN1NYF2_9PSEU</name>
<feature type="region of interest" description="Disordered" evidence="1">
    <location>
        <begin position="79"/>
        <end position="161"/>
    </location>
</feature>
<gene>
    <name evidence="2" type="ORF">GCM10009559_01520</name>
</gene>
<feature type="region of interest" description="Disordered" evidence="1">
    <location>
        <begin position="1"/>
        <end position="63"/>
    </location>
</feature>
<feature type="compositionally biased region" description="Basic residues" evidence="1">
    <location>
        <begin position="45"/>
        <end position="58"/>
    </location>
</feature>
<evidence type="ECO:0000256" key="1">
    <source>
        <dbReference type="SAM" id="MobiDB-lite"/>
    </source>
</evidence>
<proteinExistence type="predicted"/>
<sequence>MRAGGERHVGRCQQPGELPAVAHEPDERHRQPGGPPLERGPARTVPRHHQPHPVTRRPQRGDGVDAALRVLLRREPAAVHEEGVGARGQPGPQAGVVVQRRERHQVDAERHLGDVARPDPVELGPRERRGADDRVVRGGHARVRHVGDAPGGRGGEQELREQPVEPLVRQHHARHAVAGGPRAEPA</sequence>
<evidence type="ECO:0000313" key="2">
    <source>
        <dbReference type="EMBL" id="GAA0919470.1"/>
    </source>
</evidence>